<dbReference type="EMBL" id="OU015569">
    <property type="protein sequence ID" value="CAG5097806.1"/>
    <property type="molecule type" value="Genomic_DNA"/>
</dbReference>
<comment type="subcellular location">
    <subcellularLocation>
        <location evidence="1">Nucleus</location>
        <location evidence="1">Nuclear pore complex</location>
    </subcellularLocation>
</comment>
<evidence type="ECO:0000256" key="5">
    <source>
        <dbReference type="ARBA" id="ARBA00023010"/>
    </source>
</evidence>
<evidence type="ECO:0000256" key="2">
    <source>
        <dbReference type="ARBA" id="ARBA00022448"/>
    </source>
</evidence>
<gene>
    <name evidence="11" type="ORF">OKIOD_LOCUS6799</name>
</gene>
<dbReference type="InterPro" id="IPR000156">
    <property type="entry name" value="Ran_bind_dom"/>
</dbReference>
<accession>A0ABN7SC77</accession>
<evidence type="ECO:0000256" key="4">
    <source>
        <dbReference type="ARBA" id="ARBA00022927"/>
    </source>
</evidence>
<sequence>MKRAPTSTLTHENWNQEDEPEEAGTFQRASSEQVKQRVIAKARRRRNLNTSSNPSSQESSQGEQKSAFAGFGAKLKPKEDSPVPSIASQDASQESNSTESTESNKENKSEKTADKEILKLNTAFLNSVKKHFDEEPICDFSPMFEDYNAHMAKIDKTYKTVWKERGSSTIVNSETEETEEPTTVIENKPTNKLISSVSKDNDNGYSSAPSSQDKEKTEPEAPKFSFKPSDPEKAKKFSFAPTESSDPPKFSFKPSNGSSEAPKFSFKSSEPAKSDPAKPSLFNLGGTSKTDSGEAKPAFTFKFGSGASSLAGGAAPSFGFGAPPSSVAAPPASTGGEGDEEYQPPKVEETEFDDEKDSLYTKKAKLFYSKDGNYKEIGVGKLFVKPLDGNKGQILVRADNTLGNILMNVGIPKKPEPSAVGKNNCLLPLVPNPPIDGVDGAIPILIRVKTGEDRDELIEIIKSRQNE</sequence>
<keyword evidence="12" id="KW-1185">Reference proteome</keyword>
<organism evidence="11 12">
    <name type="scientific">Oikopleura dioica</name>
    <name type="common">Tunicate</name>
    <dbReference type="NCBI Taxonomy" id="34765"/>
    <lineage>
        <taxon>Eukaryota</taxon>
        <taxon>Metazoa</taxon>
        <taxon>Chordata</taxon>
        <taxon>Tunicata</taxon>
        <taxon>Appendicularia</taxon>
        <taxon>Copelata</taxon>
        <taxon>Oikopleuridae</taxon>
        <taxon>Oikopleura</taxon>
    </lineage>
</organism>
<evidence type="ECO:0000256" key="8">
    <source>
        <dbReference type="SAM" id="MobiDB-lite"/>
    </source>
</evidence>
<evidence type="ECO:0000259" key="10">
    <source>
        <dbReference type="Pfam" id="PF08911"/>
    </source>
</evidence>
<feature type="compositionally biased region" description="Polar residues" evidence="8">
    <location>
        <begin position="188"/>
        <end position="211"/>
    </location>
</feature>
<feature type="compositionally biased region" description="Low complexity" evidence="8">
    <location>
        <begin position="314"/>
        <end position="333"/>
    </location>
</feature>
<feature type="region of interest" description="Disordered" evidence="8">
    <location>
        <begin position="165"/>
        <end position="298"/>
    </location>
</feature>
<evidence type="ECO:0000256" key="6">
    <source>
        <dbReference type="ARBA" id="ARBA00023132"/>
    </source>
</evidence>
<keyword evidence="3" id="KW-0509">mRNA transport</keyword>
<proteinExistence type="predicted"/>
<feature type="compositionally biased region" description="Low complexity" evidence="8">
    <location>
        <begin position="51"/>
        <end position="66"/>
    </location>
</feature>
<evidence type="ECO:0000256" key="1">
    <source>
        <dbReference type="ARBA" id="ARBA00004567"/>
    </source>
</evidence>
<feature type="domain" description="Nuclear pore complex NUP2/50/61" evidence="10">
    <location>
        <begin position="1"/>
        <end position="73"/>
    </location>
</feature>
<keyword evidence="6" id="KW-0906">Nuclear pore complex</keyword>
<feature type="region of interest" description="Disordered" evidence="8">
    <location>
        <begin position="314"/>
        <end position="354"/>
    </location>
</feature>
<dbReference type="CDD" id="cd13170">
    <property type="entry name" value="RanBD_NUP50"/>
    <property type="match status" value="1"/>
</dbReference>
<evidence type="ECO:0000313" key="11">
    <source>
        <dbReference type="EMBL" id="CAG5097806.1"/>
    </source>
</evidence>
<feature type="compositionally biased region" description="Polar residues" evidence="8">
    <location>
        <begin position="1"/>
        <end position="13"/>
    </location>
</feature>
<keyword evidence="4" id="KW-0653">Protein transport</keyword>
<keyword evidence="2" id="KW-0813">Transport</keyword>
<dbReference type="SUPFAM" id="SSF50729">
    <property type="entry name" value="PH domain-like"/>
    <property type="match status" value="1"/>
</dbReference>
<dbReference type="InterPro" id="IPR015007">
    <property type="entry name" value="NUP2/50/61"/>
</dbReference>
<dbReference type="Pfam" id="PF08911">
    <property type="entry name" value="NUP50"/>
    <property type="match status" value="1"/>
</dbReference>
<evidence type="ECO:0000256" key="3">
    <source>
        <dbReference type="ARBA" id="ARBA00022816"/>
    </source>
</evidence>
<feature type="region of interest" description="Disordered" evidence="8">
    <location>
        <begin position="1"/>
        <end position="116"/>
    </location>
</feature>
<keyword evidence="5" id="KW-0811">Translocation</keyword>
<evidence type="ECO:0000259" key="9">
    <source>
        <dbReference type="Pfam" id="PF00638"/>
    </source>
</evidence>
<dbReference type="Proteomes" id="UP001158576">
    <property type="component" value="Chromosome XSR"/>
</dbReference>
<feature type="compositionally biased region" description="Basic and acidic residues" evidence="8">
    <location>
        <begin position="212"/>
        <end position="221"/>
    </location>
</feature>
<reference evidence="11 12" key="1">
    <citation type="submission" date="2021-04" db="EMBL/GenBank/DDBJ databases">
        <authorList>
            <person name="Bliznina A."/>
        </authorList>
    </citation>
    <scope>NUCLEOTIDE SEQUENCE [LARGE SCALE GENOMIC DNA]</scope>
</reference>
<keyword evidence="7" id="KW-0539">Nucleus</keyword>
<dbReference type="Gene3D" id="2.30.29.30">
    <property type="entry name" value="Pleckstrin-homology domain (PH domain)/Phosphotyrosine-binding domain (PTB)"/>
    <property type="match status" value="1"/>
</dbReference>
<feature type="compositionally biased region" description="Low complexity" evidence="8">
    <location>
        <begin position="244"/>
        <end position="255"/>
    </location>
</feature>
<feature type="domain" description="RanBD1" evidence="9">
    <location>
        <begin position="354"/>
        <end position="465"/>
    </location>
</feature>
<feature type="compositionally biased region" description="Basic residues" evidence="8">
    <location>
        <begin position="38"/>
        <end position="47"/>
    </location>
</feature>
<evidence type="ECO:0000313" key="12">
    <source>
        <dbReference type="Proteomes" id="UP001158576"/>
    </source>
</evidence>
<dbReference type="Pfam" id="PF00638">
    <property type="entry name" value="Ran_BP1"/>
    <property type="match status" value="1"/>
</dbReference>
<name>A0ABN7SC77_OIKDI</name>
<protein>
    <submittedName>
        <fullName evidence="11">Oidioi.mRNA.OKI2018_I69.XSR.g15241.t1.cds</fullName>
    </submittedName>
</protein>
<feature type="compositionally biased region" description="Basic and acidic residues" evidence="8">
    <location>
        <begin position="102"/>
        <end position="116"/>
    </location>
</feature>
<dbReference type="InterPro" id="IPR011993">
    <property type="entry name" value="PH-like_dom_sf"/>
</dbReference>
<evidence type="ECO:0000256" key="7">
    <source>
        <dbReference type="ARBA" id="ARBA00023242"/>
    </source>
</evidence>